<evidence type="ECO:0000256" key="1">
    <source>
        <dbReference type="SAM" id="MobiDB-lite"/>
    </source>
</evidence>
<dbReference type="Proteomes" id="UP001285354">
    <property type="component" value="Unassembled WGS sequence"/>
</dbReference>
<dbReference type="AlphaFoldDB" id="A0AAD9T2U6"/>
<feature type="region of interest" description="Disordered" evidence="1">
    <location>
        <begin position="61"/>
        <end position="135"/>
    </location>
</feature>
<accession>A0AAD9T2U6</accession>
<name>A0AAD9T2U6_9HELO</name>
<evidence type="ECO:0000313" key="2">
    <source>
        <dbReference type="EMBL" id="KAK2627704.1"/>
    </source>
</evidence>
<evidence type="ECO:0000313" key="3">
    <source>
        <dbReference type="Proteomes" id="UP001285354"/>
    </source>
</evidence>
<protein>
    <submittedName>
        <fullName evidence="2">Uncharacterized protein</fullName>
    </submittedName>
</protein>
<dbReference type="EMBL" id="JAUBYV010000003">
    <property type="protein sequence ID" value="KAK2627704.1"/>
    <property type="molecule type" value="Genomic_DNA"/>
</dbReference>
<sequence>MHLVGDVCIAALRLGDRSSSRGLRGKKKGGEFVMGRGEEENNRTALYTVLLFHVHKVPSPPAWEFPVTTRREGPSTTMSQLSKEKERKEKKGQRGRVLVRDPPPARMFSIDDRRILSRAAETPRGPKSSRGTRGG</sequence>
<organism evidence="2 3">
    <name type="scientific">Diplocarpon rosae</name>
    <dbReference type="NCBI Taxonomy" id="946125"/>
    <lineage>
        <taxon>Eukaryota</taxon>
        <taxon>Fungi</taxon>
        <taxon>Dikarya</taxon>
        <taxon>Ascomycota</taxon>
        <taxon>Pezizomycotina</taxon>
        <taxon>Leotiomycetes</taxon>
        <taxon>Helotiales</taxon>
        <taxon>Drepanopezizaceae</taxon>
        <taxon>Diplocarpon</taxon>
    </lineage>
</organism>
<gene>
    <name evidence="2" type="ORF">QTJ16_002350</name>
</gene>
<reference evidence="2" key="1">
    <citation type="submission" date="2023-06" db="EMBL/GenBank/DDBJ databases">
        <title>Draft genome of Marssonina rosae.</title>
        <authorList>
            <person name="Cheng Q."/>
        </authorList>
    </citation>
    <scope>NUCLEOTIDE SEQUENCE</scope>
    <source>
        <strain evidence="2">R4</strain>
    </source>
</reference>
<proteinExistence type="predicted"/>
<feature type="region of interest" description="Disordered" evidence="1">
    <location>
        <begin position="19"/>
        <end position="38"/>
    </location>
</feature>
<keyword evidence="3" id="KW-1185">Reference proteome</keyword>
<comment type="caution">
    <text evidence="2">The sequence shown here is derived from an EMBL/GenBank/DDBJ whole genome shotgun (WGS) entry which is preliminary data.</text>
</comment>